<dbReference type="GO" id="GO:0005737">
    <property type="term" value="C:cytoplasm"/>
    <property type="evidence" value="ECO:0007669"/>
    <property type="project" value="UniProtKB-ARBA"/>
</dbReference>
<proteinExistence type="inferred from homology"/>
<dbReference type="SUPFAM" id="SSF54995">
    <property type="entry name" value="Ribosomal protein S6"/>
    <property type="match status" value="1"/>
</dbReference>
<gene>
    <name evidence="3" type="ORF">MNBD_PLANCTO03-1487</name>
</gene>
<evidence type="ECO:0000256" key="1">
    <source>
        <dbReference type="ARBA" id="ARBA00009512"/>
    </source>
</evidence>
<evidence type="ECO:0008006" key="4">
    <source>
        <dbReference type="Google" id="ProtNLM"/>
    </source>
</evidence>
<name>A0A3B1DJN3_9ZZZZ</name>
<dbReference type="Pfam" id="PF01250">
    <property type="entry name" value="Ribosomal_S6"/>
    <property type="match status" value="1"/>
</dbReference>
<feature type="compositionally biased region" description="Low complexity" evidence="2">
    <location>
        <begin position="175"/>
        <end position="198"/>
    </location>
</feature>
<dbReference type="PANTHER" id="PTHR21011:SF1">
    <property type="entry name" value="SMALL RIBOSOMAL SUBUNIT PROTEIN BS6M"/>
    <property type="match status" value="1"/>
</dbReference>
<dbReference type="GO" id="GO:0006412">
    <property type="term" value="P:translation"/>
    <property type="evidence" value="ECO:0007669"/>
    <property type="project" value="InterPro"/>
</dbReference>
<dbReference type="AlphaFoldDB" id="A0A3B1DJN3"/>
<dbReference type="NCBIfam" id="TIGR00166">
    <property type="entry name" value="S6"/>
    <property type="match status" value="1"/>
</dbReference>
<dbReference type="GO" id="GO:0070181">
    <property type="term" value="F:small ribosomal subunit rRNA binding"/>
    <property type="evidence" value="ECO:0007669"/>
    <property type="project" value="TreeGrafter"/>
</dbReference>
<dbReference type="InterPro" id="IPR035980">
    <property type="entry name" value="Ribosomal_bS6_sf"/>
</dbReference>
<dbReference type="HAMAP" id="MF_00360">
    <property type="entry name" value="Ribosomal_bS6"/>
    <property type="match status" value="1"/>
</dbReference>
<sequence>MATSTPAGAQRKKILSCPREAGAAHRKVYVMSENTKVYESMFLINQAEAADLQGAVAHIEEILCRGDAEVVSMRKWDERRLAFEIDKQRRGVFILCYFRSPTNTIAHIERDCTLSERIMRVMIMTADHLSEEEIAAQDDRVGLVNEAKLRAEKAATEAERAAPVAVVTAEAAPAEAAPAEAALAPEAAPVATAEAAPEAAEESTPTE</sequence>
<dbReference type="Gene3D" id="3.30.70.60">
    <property type="match status" value="1"/>
</dbReference>
<dbReference type="CDD" id="cd00473">
    <property type="entry name" value="bS6"/>
    <property type="match status" value="1"/>
</dbReference>
<evidence type="ECO:0000256" key="2">
    <source>
        <dbReference type="SAM" id="MobiDB-lite"/>
    </source>
</evidence>
<reference evidence="3" key="1">
    <citation type="submission" date="2018-06" db="EMBL/GenBank/DDBJ databases">
        <authorList>
            <person name="Zhirakovskaya E."/>
        </authorList>
    </citation>
    <scope>NUCLEOTIDE SEQUENCE</scope>
</reference>
<dbReference type="EMBL" id="UOGK01000731">
    <property type="protein sequence ID" value="VAX42639.1"/>
    <property type="molecule type" value="Genomic_DNA"/>
</dbReference>
<evidence type="ECO:0000313" key="3">
    <source>
        <dbReference type="EMBL" id="VAX42639.1"/>
    </source>
</evidence>
<dbReference type="InterPro" id="IPR000529">
    <property type="entry name" value="Ribosomal_bS6"/>
</dbReference>
<dbReference type="InterPro" id="IPR020814">
    <property type="entry name" value="Ribosomal_S6_plastid/chlpt"/>
</dbReference>
<dbReference type="GO" id="GO:0003735">
    <property type="term" value="F:structural constituent of ribosome"/>
    <property type="evidence" value="ECO:0007669"/>
    <property type="project" value="InterPro"/>
</dbReference>
<protein>
    <recommendedName>
        <fullName evidence="4">SSU ribosomal protein S6p</fullName>
    </recommendedName>
</protein>
<dbReference type="PANTHER" id="PTHR21011">
    <property type="entry name" value="MITOCHONDRIAL 28S RIBOSOMAL PROTEIN S6"/>
    <property type="match status" value="1"/>
</dbReference>
<dbReference type="GO" id="GO:0005840">
    <property type="term" value="C:ribosome"/>
    <property type="evidence" value="ECO:0007669"/>
    <property type="project" value="InterPro"/>
</dbReference>
<comment type="similarity">
    <text evidence="1">Belongs to the bacterial ribosomal protein bS6 family.</text>
</comment>
<accession>A0A3B1DJN3</accession>
<dbReference type="InterPro" id="IPR014717">
    <property type="entry name" value="Transl_elong_EF1B/ribsomal_bS6"/>
</dbReference>
<feature type="region of interest" description="Disordered" evidence="2">
    <location>
        <begin position="175"/>
        <end position="207"/>
    </location>
</feature>
<organism evidence="3">
    <name type="scientific">hydrothermal vent metagenome</name>
    <dbReference type="NCBI Taxonomy" id="652676"/>
    <lineage>
        <taxon>unclassified sequences</taxon>
        <taxon>metagenomes</taxon>
        <taxon>ecological metagenomes</taxon>
    </lineage>
</organism>